<evidence type="ECO:0000313" key="2">
    <source>
        <dbReference type="EMBL" id="KAA3676353.1"/>
    </source>
</evidence>
<accession>A0A5J4NLD9</accession>
<dbReference type="PANTHER" id="PTHR43143:SF1">
    <property type="entry name" value="SERINE_THREONINE-PROTEIN PHOSPHATASE CPPED1"/>
    <property type="match status" value="1"/>
</dbReference>
<dbReference type="GO" id="GO:0016787">
    <property type="term" value="F:hydrolase activity"/>
    <property type="evidence" value="ECO:0007669"/>
    <property type="project" value="InterPro"/>
</dbReference>
<dbReference type="PANTHER" id="PTHR43143">
    <property type="entry name" value="METALLOPHOSPHOESTERASE, CALCINEURIN SUPERFAMILY"/>
    <property type="match status" value="1"/>
</dbReference>
<evidence type="ECO:0000313" key="3">
    <source>
        <dbReference type="Proteomes" id="UP000324629"/>
    </source>
</evidence>
<dbReference type="Proteomes" id="UP000324629">
    <property type="component" value="Unassembled WGS sequence"/>
</dbReference>
<keyword evidence="3" id="KW-1185">Reference proteome</keyword>
<dbReference type="Gene3D" id="3.60.21.10">
    <property type="match status" value="1"/>
</dbReference>
<protein>
    <submittedName>
        <fullName evidence="2">Serine/threonine-protein phosphatase CPPED1</fullName>
    </submittedName>
</protein>
<dbReference type="AlphaFoldDB" id="A0A5J4NLD9"/>
<dbReference type="InterPro" id="IPR029052">
    <property type="entry name" value="Metallo-depent_PP-like"/>
</dbReference>
<dbReference type="InterPro" id="IPR004843">
    <property type="entry name" value="Calcineurin-like_PHP"/>
</dbReference>
<feature type="domain" description="Calcineurin-like phosphoesterase" evidence="1">
    <location>
        <begin position="69"/>
        <end position="282"/>
    </location>
</feature>
<gene>
    <name evidence="2" type="ORF">DEA37_0005974</name>
</gene>
<name>A0A5J4NLD9_9TREM</name>
<dbReference type="InterPro" id="IPR051918">
    <property type="entry name" value="STPP_CPPED1"/>
</dbReference>
<evidence type="ECO:0000259" key="1">
    <source>
        <dbReference type="Pfam" id="PF00149"/>
    </source>
</evidence>
<proteinExistence type="predicted"/>
<sequence>MASEPAAVLKYLRLRIQLDIPRLGDPCNTPSQKKRRQMQAVDCPALVRAVSRTPKFDVNEHADRPSTFTFVVLADPQLGLLERYVEKRPLPHHWDRELAWVDQAVRLVNLLDPRPKFVIVCGDLVDAQPGSDYRKSQTLDLLHAFSQLDSSIALLTLPGNHDVGDSPTPEGLRDYTHTWGDDYYSFQINHSDFLVFNSQFWWDDSNCKGASREFNSWVENQLVRLKQKSSSLPVVFQHIPFFTNSFDEPDDYFNIPQTMRSSVMCKLYDAGVRHVFTGHLHKNSIHTWVPPGKPDASDPLHLISSSAVCVQLGCDQPGIRLVEVSTGNFIQHDYWSLDQLEMLLVSGKQPNVPH</sequence>
<reference evidence="2 3" key="1">
    <citation type="journal article" date="2019" name="Gigascience">
        <title>Whole-genome sequence of the oriental lung fluke Paragonimus westermani.</title>
        <authorList>
            <person name="Oey H."/>
            <person name="Zakrzewski M."/>
            <person name="Narain K."/>
            <person name="Devi K.R."/>
            <person name="Agatsuma T."/>
            <person name="Nawaratna S."/>
            <person name="Gobert G.N."/>
            <person name="Jones M.K."/>
            <person name="Ragan M.A."/>
            <person name="McManus D.P."/>
            <person name="Krause L."/>
        </authorList>
    </citation>
    <scope>NUCLEOTIDE SEQUENCE [LARGE SCALE GENOMIC DNA]</scope>
    <source>
        <strain evidence="2 3">IND2009</strain>
    </source>
</reference>
<dbReference type="EMBL" id="QNGE01002034">
    <property type="protein sequence ID" value="KAA3676353.1"/>
    <property type="molecule type" value="Genomic_DNA"/>
</dbReference>
<organism evidence="2 3">
    <name type="scientific">Paragonimus westermani</name>
    <dbReference type="NCBI Taxonomy" id="34504"/>
    <lineage>
        <taxon>Eukaryota</taxon>
        <taxon>Metazoa</taxon>
        <taxon>Spiralia</taxon>
        <taxon>Lophotrochozoa</taxon>
        <taxon>Platyhelminthes</taxon>
        <taxon>Trematoda</taxon>
        <taxon>Digenea</taxon>
        <taxon>Plagiorchiida</taxon>
        <taxon>Troglotremata</taxon>
        <taxon>Troglotrematidae</taxon>
        <taxon>Paragonimus</taxon>
    </lineage>
</organism>
<comment type="caution">
    <text evidence="2">The sequence shown here is derived from an EMBL/GenBank/DDBJ whole genome shotgun (WGS) entry which is preliminary data.</text>
</comment>
<dbReference type="Pfam" id="PF00149">
    <property type="entry name" value="Metallophos"/>
    <property type="match status" value="1"/>
</dbReference>
<dbReference type="SUPFAM" id="SSF56300">
    <property type="entry name" value="Metallo-dependent phosphatases"/>
    <property type="match status" value="1"/>
</dbReference>